<evidence type="ECO:0000313" key="3">
    <source>
        <dbReference type="Proteomes" id="UP000076858"/>
    </source>
</evidence>
<organism evidence="2 3">
    <name type="scientific">Daphnia magna</name>
    <dbReference type="NCBI Taxonomy" id="35525"/>
    <lineage>
        <taxon>Eukaryota</taxon>
        <taxon>Metazoa</taxon>
        <taxon>Ecdysozoa</taxon>
        <taxon>Arthropoda</taxon>
        <taxon>Crustacea</taxon>
        <taxon>Branchiopoda</taxon>
        <taxon>Diplostraca</taxon>
        <taxon>Cladocera</taxon>
        <taxon>Anomopoda</taxon>
        <taxon>Daphniidae</taxon>
        <taxon>Daphnia</taxon>
    </lineage>
</organism>
<reference evidence="2 3" key="1">
    <citation type="submission" date="2016-03" db="EMBL/GenBank/DDBJ databases">
        <title>EvidentialGene: Evidence-directed Construction of Genes on Genomes.</title>
        <authorList>
            <person name="Gilbert D.G."/>
            <person name="Choi J.-H."/>
            <person name="Mockaitis K."/>
            <person name="Colbourne J."/>
            <person name="Pfrender M."/>
        </authorList>
    </citation>
    <scope>NUCLEOTIDE SEQUENCE [LARGE SCALE GENOMIC DNA]</scope>
    <source>
        <strain evidence="2 3">Xinb3</strain>
        <tissue evidence="2">Complete organism</tissue>
    </source>
</reference>
<name>A0A164WUA1_9CRUS</name>
<comment type="caution">
    <text evidence="2">The sequence shown here is derived from an EMBL/GenBank/DDBJ whole genome shotgun (WGS) entry which is preliminary data.</text>
</comment>
<evidence type="ECO:0000256" key="1">
    <source>
        <dbReference type="SAM" id="MobiDB-lite"/>
    </source>
</evidence>
<sequence length="114" mass="12602">MTFRNFQTDIPSEACGMKDDLVPSVTLSPGAPTAAHPPHKLADNKKKKKLSPSSLCFSSFVCLLSRIGAVIERRPQSACRSLSEMLVVCARRGKKMDNEIGWRCTQTHAQQAER</sequence>
<gene>
    <name evidence="2" type="ORF">APZ42_021247</name>
</gene>
<proteinExistence type="predicted"/>
<protein>
    <submittedName>
        <fullName evidence="2">Uncharacterized protein</fullName>
    </submittedName>
</protein>
<dbReference type="EMBL" id="LRGB01001058">
    <property type="protein sequence ID" value="KZS13581.1"/>
    <property type="molecule type" value="Genomic_DNA"/>
</dbReference>
<keyword evidence="3" id="KW-1185">Reference proteome</keyword>
<feature type="region of interest" description="Disordered" evidence="1">
    <location>
        <begin position="26"/>
        <end position="52"/>
    </location>
</feature>
<evidence type="ECO:0000313" key="2">
    <source>
        <dbReference type="EMBL" id="KZS13581.1"/>
    </source>
</evidence>
<accession>A0A164WUA1</accession>
<dbReference type="Proteomes" id="UP000076858">
    <property type="component" value="Unassembled WGS sequence"/>
</dbReference>
<dbReference type="AlphaFoldDB" id="A0A164WUA1"/>